<proteinExistence type="predicted"/>
<gene>
    <name evidence="1" type="ORF">Plec18167_001551</name>
</gene>
<name>A0ABR3YA82_9EURO</name>
<keyword evidence="2" id="KW-1185">Reference proteome</keyword>
<accession>A0ABR3YA82</accession>
<reference evidence="1 2" key="1">
    <citation type="journal article" date="2024" name="IMA Fungus">
        <title>IMA Genome - F19 : A genome assembly and annotation guide to empower mycologists, including annotated draft genome sequences of Ceratocystis pirilliformis, Diaporthe australafricana, Fusarium ophioides, Paecilomyces lecythidis, and Sporothrix stenoceras.</title>
        <authorList>
            <person name="Aylward J."/>
            <person name="Wilson A.M."/>
            <person name="Visagie C.M."/>
            <person name="Spraker J."/>
            <person name="Barnes I."/>
            <person name="Buitendag C."/>
            <person name="Ceriani C."/>
            <person name="Del Mar Angel L."/>
            <person name="du Plessis D."/>
            <person name="Fuchs T."/>
            <person name="Gasser K."/>
            <person name="Kramer D."/>
            <person name="Li W."/>
            <person name="Munsamy K."/>
            <person name="Piso A."/>
            <person name="Price J.L."/>
            <person name="Sonnekus B."/>
            <person name="Thomas C."/>
            <person name="van der Nest A."/>
            <person name="van Dijk A."/>
            <person name="van Heerden A."/>
            <person name="van Vuuren N."/>
            <person name="Yilmaz N."/>
            <person name="Duong T.A."/>
            <person name="van der Merwe N.A."/>
            <person name="Wingfield M.J."/>
            <person name="Wingfield B.D."/>
        </authorList>
    </citation>
    <scope>NUCLEOTIDE SEQUENCE [LARGE SCALE GENOMIC DNA]</scope>
    <source>
        <strain evidence="1 2">CMW 18167</strain>
    </source>
</reference>
<evidence type="ECO:0000313" key="1">
    <source>
        <dbReference type="EMBL" id="KAL1884895.1"/>
    </source>
</evidence>
<organism evidence="1 2">
    <name type="scientific">Paecilomyces lecythidis</name>
    <dbReference type="NCBI Taxonomy" id="3004212"/>
    <lineage>
        <taxon>Eukaryota</taxon>
        <taxon>Fungi</taxon>
        <taxon>Dikarya</taxon>
        <taxon>Ascomycota</taxon>
        <taxon>Pezizomycotina</taxon>
        <taxon>Eurotiomycetes</taxon>
        <taxon>Eurotiomycetidae</taxon>
        <taxon>Eurotiales</taxon>
        <taxon>Thermoascaceae</taxon>
        <taxon>Paecilomyces</taxon>
    </lineage>
</organism>
<evidence type="ECO:0000313" key="2">
    <source>
        <dbReference type="Proteomes" id="UP001583193"/>
    </source>
</evidence>
<protein>
    <submittedName>
        <fullName evidence="1">Uncharacterized protein</fullName>
    </submittedName>
</protein>
<comment type="caution">
    <text evidence="1">The sequence shown here is derived from an EMBL/GenBank/DDBJ whole genome shotgun (WGS) entry which is preliminary data.</text>
</comment>
<dbReference type="EMBL" id="JAVDPF010000003">
    <property type="protein sequence ID" value="KAL1884895.1"/>
    <property type="molecule type" value="Genomic_DNA"/>
</dbReference>
<sequence>MPTNRYVKLAQLIIPPSIPSDLTHGNLNAKLWNGDRDKRIISGDIITITTENPETHPLPSFKLIQMQWVLNRGIALSGAADVTDEELEGEDEGCLWDLDPFLEETQSSF</sequence>
<dbReference type="Proteomes" id="UP001583193">
    <property type="component" value="Unassembled WGS sequence"/>
</dbReference>